<reference evidence="4 5" key="1">
    <citation type="submission" date="2021-11" db="EMBL/GenBank/DDBJ databases">
        <authorList>
            <person name="Lee D.-H."/>
            <person name="Kim S.-B."/>
        </authorList>
    </citation>
    <scope>NUCLEOTIDE SEQUENCE [LARGE SCALE GENOMIC DNA]</scope>
    <source>
        <strain evidence="4 5">KCTC 52223</strain>
    </source>
</reference>
<gene>
    <name evidence="4" type="ORF">LJ725_16215</name>
</gene>
<protein>
    <submittedName>
        <fullName evidence="4">Hydantoinase/oxoprolinase family protein</fullName>
    </submittedName>
</protein>
<dbReference type="Pfam" id="PF01968">
    <property type="entry name" value="Hydantoinase_A"/>
    <property type="match status" value="1"/>
</dbReference>
<dbReference type="Pfam" id="PF19278">
    <property type="entry name" value="Hydant_A_C"/>
    <property type="match status" value="1"/>
</dbReference>
<dbReference type="PANTHER" id="PTHR11365:SF23">
    <property type="entry name" value="HYPOTHETICAL 5-OXOPROLINASE (EUROFUNG)-RELATED"/>
    <property type="match status" value="1"/>
</dbReference>
<dbReference type="InterPro" id="IPR049517">
    <property type="entry name" value="ACX-like_C"/>
</dbReference>
<keyword evidence="5" id="KW-1185">Reference proteome</keyword>
<evidence type="ECO:0000259" key="3">
    <source>
        <dbReference type="Pfam" id="PF19278"/>
    </source>
</evidence>
<dbReference type="EMBL" id="JAJISD010000006">
    <property type="protein sequence ID" value="MCC8430521.1"/>
    <property type="molecule type" value="Genomic_DNA"/>
</dbReference>
<dbReference type="PANTHER" id="PTHR11365">
    <property type="entry name" value="5-OXOPROLINASE RELATED"/>
    <property type="match status" value="1"/>
</dbReference>
<sequence length="681" mass="72133">MSPKSTFTVGIDVGGTFTDLLAIDPASNEVRLAKVPTTVENQAIGFMAALAAASLDPALLQAVVHGTTTTTNALLERKIARVGLITTKGFRDVLELGRRTRPQPYGLRGTFRPVIDREVRLEVPERMDADGKILTPLDEEAVAGAAKALLAAGCEAVVIHFLHSYINPAHERRAAEIVRGLWPNAYVTAGHVILSEYREYERGVTAAVNASVQPVLDRYLSRLRTELKAKGFDRDLLVMQGNGGTISSQLIAEAAVNTVMSGPASGVMAAAYTGRASGHPNLITYDMGGTSTDVGLIENAVPQVSGELEIEYAMPIHVPMVDVHTIGAGGGSIASVDAAGMLRVGPESAGARPGPICYGRGGAEPTITDANLVLGRLNPDKLLGVDHPVTLDHVRDLMREKVGQRLGLDAESAAAAILRIANDRMAGAVRLVSLSRGHDPRDFALFAFGGAGPLHATALARELGIPTVLVPARPGITNALGCVVADLRHDYVRTVNKPLSAVDDATVARIYAEQAAEGEATIGREGVPVRELRRVLSADMQFQGQSHILSVGVDSAEIGVAGLHKAFAAAYFRRFGIELAEIPPVLVNLHTAVIGVRPEISLDALAATDRAPTLAAAKLGTRRVWFSDGWHDTPVYAREMLPLDATLEGPAILEQLDCTTVVEPGDTVRQDRLGNLLISVS</sequence>
<dbReference type="Pfam" id="PF05378">
    <property type="entry name" value="Hydant_A_N"/>
    <property type="match status" value="1"/>
</dbReference>
<dbReference type="InterPro" id="IPR008040">
    <property type="entry name" value="Hydant_A_N"/>
</dbReference>
<feature type="domain" description="Hydantoinase/oxoprolinase N-terminal" evidence="2">
    <location>
        <begin position="9"/>
        <end position="179"/>
    </location>
</feature>
<dbReference type="InterPro" id="IPR043129">
    <property type="entry name" value="ATPase_NBD"/>
</dbReference>
<feature type="domain" description="Acetophenone carboxylase-like C-terminal" evidence="3">
    <location>
        <begin position="507"/>
        <end position="672"/>
    </location>
</feature>
<organism evidence="4 5">
    <name type="scientific">Reyranella aquatilis</name>
    <dbReference type="NCBI Taxonomy" id="2035356"/>
    <lineage>
        <taxon>Bacteria</taxon>
        <taxon>Pseudomonadati</taxon>
        <taxon>Pseudomonadota</taxon>
        <taxon>Alphaproteobacteria</taxon>
        <taxon>Hyphomicrobiales</taxon>
        <taxon>Reyranellaceae</taxon>
        <taxon>Reyranella</taxon>
    </lineage>
</organism>
<proteinExistence type="predicted"/>
<dbReference type="SUPFAM" id="SSF53067">
    <property type="entry name" value="Actin-like ATPase domain"/>
    <property type="match status" value="1"/>
</dbReference>
<dbReference type="Proteomes" id="UP001198862">
    <property type="component" value="Unassembled WGS sequence"/>
</dbReference>
<evidence type="ECO:0000259" key="2">
    <source>
        <dbReference type="Pfam" id="PF05378"/>
    </source>
</evidence>
<comment type="caution">
    <text evidence="4">The sequence shown here is derived from an EMBL/GenBank/DDBJ whole genome shotgun (WGS) entry which is preliminary data.</text>
</comment>
<feature type="domain" description="Hydantoinase A/oxoprolinase" evidence="1">
    <location>
        <begin position="202"/>
        <end position="490"/>
    </location>
</feature>
<dbReference type="InterPro" id="IPR002821">
    <property type="entry name" value="Hydantoinase_A"/>
</dbReference>
<evidence type="ECO:0000313" key="4">
    <source>
        <dbReference type="EMBL" id="MCC8430521.1"/>
    </source>
</evidence>
<name>A0ABS8KWS2_9HYPH</name>
<dbReference type="RefSeq" id="WP_230551677.1">
    <property type="nucleotide sequence ID" value="NZ_JAJISD010000006.1"/>
</dbReference>
<evidence type="ECO:0000259" key="1">
    <source>
        <dbReference type="Pfam" id="PF01968"/>
    </source>
</evidence>
<accession>A0ABS8KWS2</accession>
<dbReference type="InterPro" id="IPR045079">
    <property type="entry name" value="Oxoprolinase-like"/>
</dbReference>
<evidence type="ECO:0000313" key="5">
    <source>
        <dbReference type="Proteomes" id="UP001198862"/>
    </source>
</evidence>